<dbReference type="AlphaFoldDB" id="A0A0B2V2U1"/>
<accession>A0A0B2V2U1</accession>
<dbReference type="Pfam" id="PF01682">
    <property type="entry name" value="DB"/>
    <property type="match status" value="1"/>
</dbReference>
<dbReference type="EMBL" id="JPKZ01002625">
    <property type="protein sequence ID" value="KHN75757.1"/>
    <property type="molecule type" value="Genomic_DNA"/>
</dbReference>
<feature type="transmembrane region" description="Helical" evidence="1">
    <location>
        <begin position="78"/>
        <end position="94"/>
    </location>
</feature>
<evidence type="ECO:0000313" key="3">
    <source>
        <dbReference type="EMBL" id="KHN75757.1"/>
    </source>
</evidence>
<evidence type="ECO:0000259" key="2">
    <source>
        <dbReference type="Pfam" id="PF01682"/>
    </source>
</evidence>
<keyword evidence="4" id="KW-1185">Reference proteome</keyword>
<gene>
    <name evidence="3" type="ORF">Tcan_02925</name>
</gene>
<dbReference type="OMA" id="CHQSGIP"/>
<organism evidence="3 4">
    <name type="scientific">Toxocara canis</name>
    <name type="common">Canine roundworm</name>
    <dbReference type="NCBI Taxonomy" id="6265"/>
    <lineage>
        <taxon>Eukaryota</taxon>
        <taxon>Metazoa</taxon>
        <taxon>Ecdysozoa</taxon>
        <taxon>Nematoda</taxon>
        <taxon>Chromadorea</taxon>
        <taxon>Rhabditida</taxon>
        <taxon>Spirurina</taxon>
        <taxon>Ascaridomorpha</taxon>
        <taxon>Ascaridoidea</taxon>
        <taxon>Toxocaridae</taxon>
        <taxon>Toxocara</taxon>
    </lineage>
</organism>
<evidence type="ECO:0000313" key="4">
    <source>
        <dbReference type="Proteomes" id="UP000031036"/>
    </source>
</evidence>
<dbReference type="InterPro" id="IPR002602">
    <property type="entry name" value="DB"/>
</dbReference>
<sequence>MPKSIYEQYGVIAFADGQTDDRKRVTFGFCDLVARMPSFGSISDSGETRFLQLCGMLLKAFVIVALLHIIYAEDKCGMLLKAFVIVALLHIIYAEDKSQCGTIESDFAPCVPKDRANALFKQCCQQYAPEGCQELCQYESDEITARNLLMQSIKSEKCDLKHMGAVLFCASQNQDNRKCCEHLNMADAKLGVGNRCLRFCDPAGEGINTISRNDVTCLFNWNVLMYCHHSGIPEE</sequence>
<proteinExistence type="predicted"/>
<reference evidence="3 4" key="1">
    <citation type="submission" date="2014-11" db="EMBL/GenBank/DDBJ databases">
        <title>Genetic blueprint of the zoonotic pathogen Toxocara canis.</title>
        <authorList>
            <person name="Zhu X.-Q."/>
            <person name="Korhonen P.K."/>
            <person name="Cai H."/>
            <person name="Young N.D."/>
            <person name="Nejsum P."/>
            <person name="von Samson-Himmelstjerna G."/>
            <person name="Boag P.R."/>
            <person name="Tan P."/>
            <person name="Li Q."/>
            <person name="Min J."/>
            <person name="Yang Y."/>
            <person name="Wang X."/>
            <person name="Fang X."/>
            <person name="Hall R.S."/>
            <person name="Hofmann A."/>
            <person name="Sternberg P.W."/>
            <person name="Jex A.R."/>
            <person name="Gasser R.B."/>
        </authorList>
    </citation>
    <scope>NUCLEOTIDE SEQUENCE [LARGE SCALE GENOMIC DNA]</scope>
    <source>
        <strain evidence="3">PN_DK_2014</strain>
    </source>
</reference>
<feature type="transmembrane region" description="Helical" evidence="1">
    <location>
        <begin position="50"/>
        <end position="71"/>
    </location>
</feature>
<keyword evidence="1" id="KW-1133">Transmembrane helix</keyword>
<keyword evidence="1" id="KW-0472">Membrane</keyword>
<name>A0A0B2V2U1_TOXCA</name>
<dbReference type="OrthoDB" id="5829006at2759"/>
<comment type="caution">
    <text evidence="3">The sequence shown here is derived from an EMBL/GenBank/DDBJ whole genome shotgun (WGS) entry which is preliminary data.</text>
</comment>
<protein>
    <recommendedName>
        <fullName evidence="2">Domain of unknown function DB domain-containing protein</fullName>
    </recommendedName>
</protein>
<evidence type="ECO:0000256" key="1">
    <source>
        <dbReference type="SAM" id="Phobius"/>
    </source>
</evidence>
<keyword evidence="1" id="KW-0812">Transmembrane</keyword>
<feature type="domain" description="Domain of unknown function DB" evidence="2">
    <location>
        <begin position="123"/>
        <end position="228"/>
    </location>
</feature>
<dbReference type="Proteomes" id="UP000031036">
    <property type="component" value="Unassembled WGS sequence"/>
</dbReference>
<dbReference type="STRING" id="6265.A0A0B2V2U1"/>
<dbReference type="PANTHER" id="PTHR21679">
    <property type="entry name" value="DOMAIN OF UNKNOWN FUNCTION DB DOMAIN-CONTAINING PROTEIN-RELATED"/>
    <property type="match status" value="1"/>
</dbReference>